<dbReference type="InterPro" id="IPR002347">
    <property type="entry name" value="SDR_fam"/>
</dbReference>
<reference evidence="5 6" key="1">
    <citation type="submission" date="2017-09" db="EMBL/GenBank/DDBJ databases">
        <title>Large-scale bioinformatics analysis of Bacillus genomes uncovers conserved roles of natural products in bacterial physiology.</title>
        <authorList>
            <consortium name="Agbiome Team Llc"/>
            <person name="Bleich R.M."/>
            <person name="Grubbs K.J."/>
            <person name="Santa Maria K.C."/>
            <person name="Allen S.E."/>
            <person name="Farag S."/>
            <person name="Shank E.A."/>
            <person name="Bowers A."/>
        </authorList>
    </citation>
    <scope>NUCLEOTIDE SEQUENCE [LARGE SCALE GENOMIC DNA]</scope>
    <source>
        <strain evidence="5 6">AFS064137</strain>
    </source>
</reference>
<keyword evidence="2" id="KW-0560">Oxidoreductase</keyword>
<organism evidence="5 6">
    <name type="scientific">Bacillus thuringiensis</name>
    <dbReference type="NCBI Taxonomy" id="1428"/>
    <lineage>
        <taxon>Bacteria</taxon>
        <taxon>Bacillati</taxon>
        <taxon>Bacillota</taxon>
        <taxon>Bacilli</taxon>
        <taxon>Bacillales</taxon>
        <taxon>Bacillaceae</taxon>
        <taxon>Bacillus</taxon>
        <taxon>Bacillus cereus group</taxon>
    </lineage>
</organism>
<evidence type="ECO:0000256" key="3">
    <source>
        <dbReference type="RuleBase" id="RU000363"/>
    </source>
</evidence>
<accession>A0A9X7G0N2</accession>
<dbReference type="Proteomes" id="UP000225910">
    <property type="component" value="Unassembled WGS sequence"/>
</dbReference>
<feature type="transmembrane region" description="Helical" evidence="4">
    <location>
        <begin position="135"/>
        <end position="154"/>
    </location>
</feature>
<dbReference type="RefSeq" id="WP_098679508.1">
    <property type="nucleotide sequence ID" value="NZ_JBMEQG010000090.1"/>
</dbReference>
<dbReference type="EMBL" id="NVCU01000218">
    <property type="protein sequence ID" value="PFT86985.1"/>
    <property type="molecule type" value="Genomic_DNA"/>
</dbReference>
<keyword evidence="4" id="KW-1133">Transmembrane helix</keyword>
<sequence length="249" mass="26848">MIQKRVVVITGGASGIGRETAQKFAQKGDQVVIADIDIALGEETVHWIQDSGGKAIFIPTDVKQMNEVTFLIEKTIETFGRIDILFNNAGISHLSSLLELDMDAYQRIIEVNQHGVAHGIIAAGKAMKRLGTKGLIINMASVLGIFASPGNFAYHASKGAVMMMTKSASLELADNGIRVIAVAPGPVDTPILQEYQHIKDEKILRAIRGETILTEPSKIADMVYVLSLPEASVLNGSVVMLDEGYTAFK</sequence>
<dbReference type="PRINTS" id="PR00080">
    <property type="entry name" value="SDRFAMILY"/>
</dbReference>
<evidence type="ECO:0000256" key="4">
    <source>
        <dbReference type="SAM" id="Phobius"/>
    </source>
</evidence>
<dbReference type="PRINTS" id="PR00081">
    <property type="entry name" value="GDHRDH"/>
</dbReference>
<dbReference type="PANTHER" id="PTHR43180">
    <property type="entry name" value="3-OXOACYL-(ACYL-CARRIER-PROTEIN) REDUCTASE (AFU_ORTHOLOGUE AFUA_6G11210)"/>
    <property type="match status" value="1"/>
</dbReference>
<gene>
    <name evidence="5" type="ORF">COK81_21895</name>
</gene>
<dbReference type="Gene3D" id="3.40.50.720">
    <property type="entry name" value="NAD(P)-binding Rossmann-like Domain"/>
    <property type="match status" value="1"/>
</dbReference>
<evidence type="ECO:0000256" key="2">
    <source>
        <dbReference type="ARBA" id="ARBA00023002"/>
    </source>
</evidence>
<keyword evidence="4" id="KW-0812">Transmembrane</keyword>
<dbReference type="GO" id="GO:0016491">
    <property type="term" value="F:oxidoreductase activity"/>
    <property type="evidence" value="ECO:0007669"/>
    <property type="project" value="UniProtKB-KW"/>
</dbReference>
<keyword evidence="4" id="KW-0472">Membrane</keyword>
<name>A0A9X7G0N2_BACTU</name>
<protein>
    <submittedName>
        <fullName evidence="5">Short-chain dehydrogenase</fullName>
    </submittedName>
</protein>
<dbReference type="PANTHER" id="PTHR43180:SF33">
    <property type="entry name" value="15-HYDROXYPROSTAGLANDIN DEHYDROGENASE [NAD(+)]-LIKE"/>
    <property type="match status" value="1"/>
</dbReference>
<proteinExistence type="inferred from homology"/>
<comment type="caution">
    <text evidence="5">The sequence shown here is derived from an EMBL/GenBank/DDBJ whole genome shotgun (WGS) entry which is preliminary data.</text>
</comment>
<comment type="similarity">
    <text evidence="1 3">Belongs to the short-chain dehydrogenases/reductases (SDR) family.</text>
</comment>
<dbReference type="AlphaFoldDB" id="A0A9X7G0N2"/>
<evidence type="ECO:0000256" key="1">
    <source>
        <dbReference type="ARBA" id="ARBA00006484"/>
    </source>
</evidence>
<evidence type="ECO:0000313" key="6">
    <source>
        <dbReference type="Proteomes" id="UP000225910"/>
    </source>
</evidence>
<dbReference type="FunFam" id="3.40.50.720:FF:000084">
    <property type="entry name" value="Short-chain dehydrogenase reductase"/>
    <property type="match status" value="1"/>
</dbReference>
<dbReference type="Pfam" id="PF00106">
    <property type="entry name" value="adh_short"/>
    <property type="match status" value="1"/>
</dbReference>
<dbReference type="CDD" id="cd05233">
    <property type="entry name" value="SDR_c"/>
    <property type="match status" value="1"/>
</dbReference>
<dbReference type="GO" id="GO:0008206">
    <property type="term" value="P:bile acid metabolic process"/>
    <property type="evidence" value="ECO:0007669"/>
    <property type="project" value="UniProtKB-ARBA"/>
</dbReference>
<dbReference type="InterPro" id="IPR036291">
    <property type="entry name" value="NAD(P)-bd_dom_sf"/>
</dbReference>
<dbReference type="SUPFAM" id="SSF51735">
    <property type="entry name" value="NAD(P)-binding Rossmann-fold domains"/>
    <property type="match status" value="1"/>
</dbReference>
<evidence type="ECO:0000313" key="5">
    <source>
        <dbReference type="EMBL" id="PFT86985.1"/>
    </source>
</evidence>